<dbReference type="AlphaFoldDB" id="A0A094WE14"/>
<feature type="region of interest" description="Disordered" evidence="1">
    <location>
        <begin position="1"/>
        <end position="21"/>
    </location>
</feature>
<reference evidence="2 3" key="1">
    <citation type="submission" date="2014-06" db="EMBL/GenBank/DDBJ databases">
        <title>Draft genome sequence of iron oxidizing acidophile Leptospirillum ferriphilum DSM14647.</title>
        <authorList>
            <person name="Cardenas J.P."/>
            <person name="Lazcano M."/>
            <person name="Ossandon F.J."/>
            <person name="Corbett M."/>
            <person name="Holmes D.S."/>
            <person name="Watkin E."/>
        </authorList>
    </citation>
    <scope>NUCLEOTIDE SEQUENCE [LARGE SCALE GENOMIC DNA]</scope>
    <source>
        <strain evidence="2 3">DSM 14647</strain>
    </source>
</reference>
<protein>
    <submittedName>
        <fullName evidence="2">Uncharacterized protein</fullName>
    </submittedName>
</protein>
<dbReference type="RefSeq" id="WP_036082553.1">
    <property type="nucleotide sequence ID" value="NZ_JPGK01000005.1"/>
</dbReference>
<evidence type="ECO:0000256" key="1">
    <source>
        <dbReference type="SAM" id="MobiDB-lite"/>
    </source>
</evidence>
<gene>
    <name evidence="2" type="ORF">LptCag_1587</name>
</gene>
<dbReference type="EMBL" id="JPGK01000005">
    <property type="protein sequence ID" value="KGA93877.1"/>
    <property type="molecule type" value="Genomic_DNA"/>
</dbReference>
<evidence type="ECO:0000313" key="3">
    <source>
        <dbReference type="Proteomes" id="UP000029452"/>
    </source>
</evidence>
<dbReference type="Proteomes" id="UP000029452">
    <property type="component" value="Unassembled WGS sequence"/>
</dbReference>
<name>A0A094WE14_9BACT</name>
<dbReference type="PATRIC" id="fig|178606.4.peg.1593"/>
<sequence>MKVSGGSKKKEEFSEEESSDVAEDVWVEAFVRDVRGGTVPSAEDNVEREVTPEERVIREIFILAIEDSRKTKEKTIPWMMNRVDAMEFLLERMGPSEKSLDNLRKKHGISFEALTEARMELLREIEQNSLKNVRFPGDLTPIPEILNIQNLRKSPDISRRLAFSYKRPEWLLPVTHSAGRKRVSP</sequence>
<proteinExistence type="predicted"/>
<accession>A0A094WE14</accession>
<organism evidence="2 3">
    <name type="scientific">Leptospirillum ferriphilum</name>
    <dbReference type="NCBI Taxonomy" id="178606"/>
    <lineage>
        <taxon>Bacteria</taxon>
        <taxon>Pseudomonadati</taxon>
        <taxon>Nitrospirota</taxon>
        <taxon>Nitrospiria</taxon>
        <taxon>Nitrospirales</taxon>
        <taxon>Nitrospiraceae</taxon>
        <taxon>Leptospirillum</taxon>
    </lineage>
</organism>
<comment type="caution">
    <text evidence="2">The sequence shown here is derived from an EMBL/GenBank/DDBJ whole genome shotgun (WGS) entry which is preliminary data.</text>
</comment>
<evidence type="ECO:0000313" key="2">
    <source>
        <dbReference type="EMBL" id="KGA93877.1"/>
    </source>
</evidence>